<feature type="transmembrane region" description="Helical" evidence="11">
    <location>
        <begin position="6"/>
        <end position="30"/>
    </location>
</feature>
<evidence type="ECO:0000256" key="7">
    <source>
        <dbReference type="ARBA" id="ARBA00023122"/>
    </source>
</evidence>
<gene>
    <name evidence="14" type="ORF">GRI94_03285</name>
    <name evidence="15" type="ORF">GRI94_17375</name>
</gene>
<feature type="transmembrane region" description="Helical" evidence="11">
    <location>
        <begin position="61"/>
        <end position="82"/>
    </location>
</feature>
<dbReference type="Gene3D" id="3.30.465.10">
    <property type="match status" value="1"/>
</dbReference>
<evidence type="ECO:0000259" key="12">
    <source>
        <dbReference type="PROSITE" id="PS51371"/>
    </source>
</evidence>
<dbReference type="InterPro" id="IPR044751">
    <property type="entry name" value="Ion_transp-like_CBS"/>
</dbReference>
<keyword evidence="3" id="KW-1003">Cell membrane</keyword>
<dbReference type="GO" id="GO:0050660">
    <property type="term" value="F:flavin adenine dinucleotide binding"/>
    <property type="evidence" value="ECO:0007669"/>
    <property type="project" value="InterPro"/>
</dbReference>
<evidence type="ECO:0000256" key="11">
    <source>
        <dbReference type="SAM" id="Phobius"/>
    </source>
</evidence>
<dbReference type="InterPro" id="IPR005170">
    <property type="entry name" value="Transptr-assoc_dom"/>
</dbReference>
<keyword evidence="6 10" id="KW-1133">Transmembrane helix</keyword>
<dbReference type="EMBL" id="WTYE01000001">
    <property type="protein sequence ID" value="MXP33602.1"/>
    <property type="molecule type" value="Genomic_DNA"/>
</dbReference>
<dbReference type="AlphaFoldDB" id="A0A845ARU7"/>
<comment type="subcellular location">
    <subcellularLocation>
        <location evidence="1">Cell membrane</location>
        <topology evidence="1">Multi-pass membrane protein</topology>
    </subcellularLocation>
</comment>
<dbReference type="PROSITE" id="PS51371">
    <property type="entry name" value="CBS"/>
    <property type="match status" value="1"/>
</dbReference>
<evidence type="ECO:0000256" key="2">
    <source>
        <dbReference type="ARBA" id="ARBA00006446"/>
    </source>
</evidence>
<dbReference type="Proteomes" id="UP000446786">
    <property type="component" value="Unassembled WGS sequence"/>
</dbReference>
<organism evidence="15 16">
    <name type="scientific">Parerythrobacter jejuensis</name>
    <dbReference type="NCBI Taxonomy" id="795812"/>
    <lineage>
        <taxon>Bacteria</taxon>
        <taxon>Pseudomonadati</taxon>
        <taxon>Pseudomonadota</taxon>
        <taxon>Alphaproteobacteria</taxon>
        <taxon>Sphingomonadales</taxon>
        <taxon>Erythrobacteraceae</taxon>
        <taxon>Parerythrobacter</taxon>
    </lineage>
</organism>
<dbReference type="InterPro" id="IPR036318">
    <property type="entry name" value="FAD-bd_PCMH-like_sf"/>
</dbReference>
<feature type="domain" description="CBS" evidence="12">
    <location>
        <begin position="222"/>
        <end position="281"/>
    </location>
</feature>
<proteinExistence type="inferred from homology"/>
<dbReference type="EMBL" id="WTYE01000001">
    <property type="protein sequence ID" value="MXP30842.1"/>
    <property type="molecule type" value="Genomic_DNA"/>
</dbReference>
<evidence type="ECO:0000313" key="15">
    <source>
        <dbReference type="EMBL" id="MXP33602.1"/>
    </source>
</evidence>
<feature type="transmembrane region" description="Helical" evidence="11">
    <location>
        <begin position="102"/>
        <end position="127"/>
    </location>
</feature>
<name>A0A845ARU7_9SPHN</name>
<evidence type="ECO:0000313" key="14">
    <source>
        <dbReference type="EMBL" id="MXP30842.1"/>
    </source>
</evidence>
<feature type="domain" description="CNNM transmembrane" evidence="13">
    <location>
        <begin position="1"/>
        <end position="203"/>
    </location>
</feature>
<keyword evidence="8 10" id="KW-0472">Membrane</keyword>
<dbReference type="SUPFAM" id="SSF54631">
    <property type="entry name" value="CBS-domain pair"/>
    <property type="match status" value="1"/>
</dbReference>
<sequence>MTPFPWPDLLIIAGLILINGVFAMSELAIVSAKPARLRAKADKGSSAAQTALDLAAHPGKFLSTVQIGITLVGIIAGAYSGASLGGPVGERLQAMFGLDQATAAQAGFVLVIVLTTYFSLVIGELVPKQLALRAAVPIALLMAKPMRLLARIAAPIVWVLDTSSGAIVRLFGVRPGGQSSVTAEELHMLFTEATHTGVLEEEQSAILTGVVRLAERTVREVMTPRTDIDWIDANADESEISRTIAESPHSLLPVADGSPDKVLGVVKVREVLAAQVQGKPVDLAALMKKAEVVPDQLDAMDALRVLQQAEIALAMVHDEYGHLDGIVTPVDLLTAIVGQFVSDQDQGDVPEVIERADGSLLVSGALPADALADRLGLDYGESREFATVAGYVLAVIKKLPVEGESFTDQGWHFEVLDMDGRKIDKLMVSKAE</sequence>
<dbReference type="Pfam" id="PF00571">
    <property type="entry name" value="CBS"/>
    <property type="match status" value="1"/>
</dbReference>
<dbReference type="InterPro" id="IPR046342">
    <property type="entry name" value="CBS_dom_sf"/>
</dbReference>
<dbReference type="GO" id="GO:0005886">
    <property type="term" value="C:plasma membrane"/>
    <property type="evidence" value="ECO:0007669"/>
    <property type="project" value="UniProtKB-SubCell"/>
</dbReference>
<evidence type="ECO:0000313" key="16">
    <source>
        <dbReference type="Proteomes" id="UP000446786"/>
    </source>
</evidence>
<dbReference type="CDD" id="cd04590">
    <property type="entry name" value="CBS_pair_CorC_HlyC_assoc"/>
    <property type="match status" value="1"/>
</dbReference>
<dbReference type="PANTHER" id="PTHR43099:SF5">
    <property type="entry name" value="HLYC_CORC FAMILY TRANSPORTER"/>
    <property type="match status" value="1"/>
</dbReference>
<evidence type="ECO:0000256" key="1">
    <source>
        <dbReference type="ARBA" id="ARBA00004651"/>
    </source>
</evidence>
<dbReference type="Gene3D" id="3.10.580.10">
    <property type="entry name" value="CBS-domain"/>
    <property type="match status" value="1"/>
</dbReference>
<evidence type="ECO:0000256" key="4">
    <source>
        <dbReference type="ARBA" id="ARBA00022692"/>
    </source>
</evidence>
<evidence type="ECO:0000256" key="6">
    <source>
        <dbReference type="ARBA" id="ARBA00022989"/>
    </source>
</evidence>
<keyword evidence="5" id="KW-0677">Repeat</keyword>
<dbReference type="InterPro" id="IPR051676">
    <property type="entry name" value="UPF0053_domain"/>
</dbReference>
<evidence type="ECO:0000256" key="8">
    <source>
        <dbReference type="ARBA" id="ARBA00023136"/>
    </source>
</evidence>
<dbReference type="OrthoDB" id="9805314at2"/>
<keyword evidence="7 9" id="KW-0129">CBS domain</keyword>
<keyword evidence="4 10" id="KW-0812">Transmembrane</keyword>
<dbReference type="PANTHER" id="PTHR43099">
    <property type="entry name" value="UPF0053 PROTEIN YRKA"/>
    <property type="match status" value="1"/>
</dbReference>
<comment type="caution">
    <text evidence="15">The sequence shown here is derived from an EMBL/GenBank/DDBJ whole genome shotgun (WGS) entry which is preliminary data.</text>
</comment>
<dbReference type="InterPro" id="IPR016169">
    <property type="entry name" value="FAD-bd_PCMH_sub2"/>
</dbReference>
<dbReference type="InterPro" id="IPR000644">
    <property type="entry name" value="CBS_dom"/>
</dbReference>
<dbReference type="Pfam" id="PF03471">
    <property type="entry name" value="CorC_HlyC"/>
    <property type="match status" value="1"/>
</dbReference>
<accession>A0A845ARU7</accession>
<dbReference type="PROSITE" id="PS51846">
    <property type="entry name" value="CNNM"/>
    <property type="match status" value="1"/>
</dbReference>
<evidence type="ECO:0000256" key="3">
    <source>
        <dbReference type="ARBA" id="ARBA00022475"/>
    </source>
</evidence>
<reference evidence="15 16" key="1">
    <citation type="submission" date="2019-12" db="EMBL/GenBank/DDBJ databases">
        <title>Genomic-based taxomic classification of the family Erythrobacteraceae.</title>
        <authorList>
            <person name="Xu L."/>
        </authorList>
    </citation>
    <scope>NUCLEOTIDE SEQUENCE [LARGE SCALE GENOMIC DNA]</scope>
    <source>
        <strain evidence="15 16">JCM 16677</strain>
    </source>
</reference>
<evidence type="ECO:0000256" key="9">
    <source>
        <dbReference type="PROSITE-ProRule" id="PRU00703"/>
    </source>
</evidence>
<comment type="similarity">
    <text evidence="2">Belongs to the UPF0053 family. Hemolysin C subfamily.</text>
</comment>
<evidence type="ECO:0000259" key="13">
    <source>
        <dbReference type="PROSITE" id="PS51846"/>
    </source>
</evidence>
<dbReference type="SUPFAM" id="SSF56176">
    <property type="entry name" value="FAD-binding/transporter-associated domain-like"/>
    <property type="match status" value="1"/>
</dbReference>
<dbReference type="Pfam" id="PF01595">
    <property type="entry name" value="CNNM"/>
    <property type="match status" value="1"/>
</dbReference>
<keyword evidence="16" id="KW-1185">Reference proteome</keyword>
<dbReference type="SMART" id="SM01091">
    <property type="entry name" value="CorC_HlyC"/>
    <property type="match status" value="1"/>
</dbReference>
<dbReference type="RefSeq" id="WP_160780311.1">
    <property type="nucleotide sequence ID" value="NZ_BAAAZF010000001.1"/>
</dbReference>
<feature type="transmembrane region" description="Helical" evidence="11">
    <location>
        <begin position="148"/>
        <end position="171"/>
    </location>
</feature>
<evidence type="ECO:0000256" key="10">
    <source>
        <dbReference type="PROSITE-ProRule" id="PRU01193"/>
    </source>
</evidence>
<dbReference type="InterPro" id="IPR002550">
    <property type="entry name" value="CNNM"/>
</dbReference>
<evidence type="ECO:0000256" key="5">
    <source>
        <dbReference type="ARBA" id="ARBA00022737"/>
    </source>
</evidence>
<protein>
    <submittedName>
        <fullName evidence="15">DUF21 domain-containing protein</fullName>
    </submittedName>
</protein>